<protein>
    <submittedName>
        <fullName evidence="1">Uncharacterized protein</fullName>
    </submittedName>
</protein>
<keyword evidence="2" id="KW-1185">Reference proteome</keyword>
<evidence type="ECO:0000313" key="2">
    <source>
        <dbReference type="Proteomes" id="UP001465976"/>
    </source>
</evidence>
<comment type="caution">
    <text evidence="1">The sequence shown here is derived from an EMBL/GenBank/DDBJ whole genome shotgun (WGS) entry which is preliminary data.</text>
</comment>
<proteinExistence type="predicted"/>
<dbReference type="EMBL" id="JBAHYK010004514">
    <property type="protein sequence ID" value="KAL0562786.1"/>
    <property type="molecule type" value="Genomic_DNA"/>
</dbReference>
<accession>A0ABR3EIW5</accession>
<evidence type="ECO:0000313" key="1">
    <source>
        <dbReference type="EMBL" id="KAL0562786.1"/>
    </source>
</evidence>
<reference evidence="1 2" key="1">
    <citation type="submission" date="2024-02" db="EMBL/GenBank/DDBJ databases">
        <title>A draft genome for the cacao thread blight pathogen Marasmius crinis-equi.</title>
        <authorList>
            <person name="Cohen S.P."/>
            <person name="Baruah I.K."/>
            <person name="Amoako-Attah I."/>
            <person name="Bukari Y."/>
            <person name="Meinhardt L.W."/>
            <person name="Bailey B.A."/>
        </authorList>
    </citation>
    <scope>NUCLEOTIDE SEQUENCE [LARGE SCALE GENOMIC DNA]</scope>
    <source>
        <strain evidence="1 2">GH-76</strain>
    </source>
</reference>
<organism evidence="1 2">
    <name type="scientific">Marasmius crinis-equi</name>
    <dbReference type="NCBI Taxonomy" id="585013"/>
    <lineage>
        <taxon>Eukaryota</taxon>
        <taxon>Fungi</taxon>
        <taxon>Dikarya</taxon>
        <taxon>Basidiomycota</taxon>
        <taxon>Agaricomycotina</taxon>
        <taxon>Agaricomycetes</taxon>
        <taxon>Agaricomycetidae</taxon>
        <taxon>Agaricales</taxon>
        <taxon>Marasmiineae</taxon>
        <taxon>Marasmiaceae</taxon>
        <taxon>Marasmius</taxon>
    </lineage>
</organism>
<sequence length="192" mass="22460">MRIPNVAFTINLPYMNVDGTESFIKGCDPVLSQDDITGYAPHIPDEFWTHTRYQEVYELPAVNKQPLRYCKNTDSFYHDYHDEHETTGNIFNPFTFLSYFEKLRWSHEGQFIYSSTTGKPICFDRPYCTFKRAWDTLHDAGIAYTSTSELIHAVEEFTGFSFIDAEVFAYHFLHMAPLPWPHEFGALDNSWI</sequence>
<gene>
    <name evidence="1" type="ORF">V5O48_019292</name>
</gene>
<name>A0ABR3EIW5_9AGAR</name>
<dbReference type="Proteomes" id="UP001465976">
    <property type="component" value="Unassembled WGS sequence"/>
</dbReference>